<dbReference type="Gene3D" id="3.60.40.10">
    <property type="entry name" value="PPM-type phosphatase domain"/>
    <property type="match status" value="1"/>
</dbReference>
<dbReference type="GO" id="GO:0004722">
    <property type="term" value="F:protein serine/threonine phosphatase activity"/>
    <property type="evidence" value="ECO:0007669"/>
    <property type="project" value="InterPro"/>
</dbReference>
<dbReference type="PANTHER" id="PTHR47992">
    <property type="entry name" value="PROTEIN PHOSPHATASE"/>
    <property type="match status" value="1"/>
</dbReference>
<evidence type="ECO:0000313" key="2">
    <source>
        <dbReference type="EMBL" id="KAK9938795.1"/>
    </source>
</evidence>
<dbReference type="Proteomes" id="UP001457282">
    <property type="component" value="Unassembled WGS sequence"/>
</dbReference>
<accession>A0AAW1XPW7</accession>
<keyword evidence="3" id="KW-1185">Reference proteome</keyword>
<protein>
    <recommendedName>
        <fullName evidence="1">PPM-type phosphatase domain-containing protein</fullName>
    </recommendedName>
</protein>
<dbReference type="InterPro" id="IPR015655">
    <property type="entry name" value="PP2C"/>
</dbReference>
<sequence length="397" mass="44711">MAEYWDTDTPEQCRQRRLRRIQMRRSRWCFCGQHFHRQLSTYRTTYSRTTHHEMPQHNAQDDEHRNPMPHFGKISLIRTRSKSIDDILFTKEDFCRLELLGGQPMHFFAVFDAHGDPHVSTLCKQLMHQFVAEELRRVCTTPVSETRLGGNLSLALEMGSEQQVGEELTWHGLVRTALERSFQRMNRLRQHTCTCGNTTECRCGIMILTRPVAAVVAILTAQHIVIANSGTSRAVLGRAGRSLPLEHNYQPESSLDAQERLRAIDGRVFHHNGVRVYGLLNMSHSPVHRGDRHLLNISITEREANEDECLIVANDGIWDAISDDMACRVASTCLAFDQGGDAAAPGDNGTLYHPCDEETDMFFSSKSNSAAALLCRLALGRGSHGNISVIVVDLHSG</sequence>
<dbReference type="InterPro" id="IPR036457">
    <property type="entry name" value="PPM-type-like_dom_sf"/>
</dbReference>
<gene>
    <name evidence="2" type="ORF">M0R45_015515</name>
</gene>
<reference evidence="2 3" key="1">
    <citation type="journal article" date="2023" name="G3 (Bethesda)">
        <title>A chromosome-length genome assembly and annotation of blackberry (Rubus argutus, cv. 'Hillquist').</title>
        <authorList>
            <person name="Bruna T."/>
            <person name="Aryal R."/>
            <person name="Dudchenko O."/>
            <person name="Sargent D.J."/>
            <person name="Mead D."/>
            <person name="Buti M."/>
            <person name="Cavallini A."/>
            <person name="Hytonen T."/>
            <person name="Andres J."/>
            <person name="Pham M."/>
            <person name="Weisz D."/>
            <person name="Mascagni F."/>
            <person name="Usai G."/>
            <person name="Natali L."/>
            <person name="Bassil N."/>
            <person name="Fernandez G.E."/>
            <person name="Lomsadze A."/>
            <person name="Armour M."/>
            <person name="Olukolu B."/>
            <person name="Poorten T."/>
            <person name="Britton C."/>
            <person name="Davik J."/>
            <person name="Ashrafi H."/>
            <person name="Aiden E.L."/>
            <person name="Borodovsky M."/>
            <person name="Worthington M."/>
        </authorList>
    </citation>
    <scope>NUCLEOTIDE SEQUENCE [LARGE SCALE GENOMIC DNA]</scope>
    <source>
        <strain evidence="2">PI 553951</strain>
    </source>
</reference>
<dbReference type="SMART" id="SM00332">
    <property type="entry name" value="PP2Cc"/>
    <property type="match status" value="1"/>
</dbReference>
<organism evidence="2 3">
    <name type="scientific">Rubus argutus</name>
    <name type="common">Southern blackberry</name>
    <dbReference type="NCBI Taxonomy" id="59490"/>
    <lineage>
        <taxon>Eukaryota</taxon>
        <taxon>Viridiplantae</taxon>
        <taxon>Streptophyta</taxon>
        <taxon>Embryophyta</taxon>
        <taxon>Tracheophyta</taxon>
        <taxon>Spermatophyta</taxon>
        <taxon>Magnoliopsida</taxon>
        <taxon>eudicotyledons</taxon>
        <taxon>Gunneridae</taxon>
        <taxon>Pentapetalae</taxon>
        <taxon>rosids</taxon>
        <taxon>fabids</taxon>
        <taxon>Rosales</taxon>
        <taxon>Rosaceae</taxon>
        <taxon>Rosoideae</taxon>
        <taxon>Rosoideae incertae sedis</taxon>
        <taxon>Rubus</taxon>
    </lineage>
</organism>
<comment type="caution">
    <text evidence="2">The sequence shown here is derived from an EMBL/GenBank/DDBJ whole genome shotgun (WGS) entry which is preliminary data.</text>
</comment>
<dbReference type="AlphaFoldDB" id="A0AAW1XPW7"/>
<name>A0AAW1XPW7_RUBAR</name>
<dbReference type="InterPro" id="IPR001932">
    <property type="entry name" value="PPM-type_phosphatase-like_dom"/>
</dbReference>
<evidence type="ECO:0000259" key="1">
    <source>
        <dbReference type="PROSITE" id="PS51746"/>
    </source>
</evidence>
<dbReference type="Pfam" id="PF00481">
    <property type="entry name" value="PP2C"/>
    <property type="match status" value="1"/>
</dbReference>
<proteinExistence type="predicted"/>
<feature type="domain" description="PPM-type phosphatase" evidence="1">
    <location>
        <begin position="70"/>
        <end position="394"/>
    </location>
</feature>
<dbReference type="EMBL" id="JBEDUW010000003">
    <property type="protein sequence ID" value="KAK9938795.1"/>
    <property type="molecule type" value="Genomic_DNA"/>
</dbReference>
<dbReference type="PROSITE" id="PS51746">
    <property type="entry name" value="PPM_2"/>
    <property type="match status" value="1"/>
</dbReference>
<dbReference type="CDD" id="cd00143">
    <property type="entry name" value="PP2Cc"/>
    <property type="match status" value="1"/>
</dbReference>
<dbReference type="SUPFAM" id="SSF81606">
    <property type="entry name" value="PP2C-like"/>
    <property type="match status" value="1"/>
</dbReference>
<evidence type="ECO:0000313" key="3">
    <source>
        <dbReference type="Proteomes" id="UP001457282"/>
    </source>
</evidence>